<dbReference type="PANTHER" id="PTHR43806:SF58">
    <property type="entry name" value="ALKALINE PROTEASE 1-RELATED"/>
    <property type="match status" value="1"/>
</dbReference>
<feature type="signal peptide" evidence="7">
    <location>
        <begin position="1"/>
        <end position="16"/>
    </location>
</feature>
<dbReference type="InterPro" id="IPR015500">
    <property type="entry name" value="Peptidase_S8_subtilisin-rel"/>
</dbReference>
<evidence type="ECO:0000256" key="6">
    <source>
        <dbReference type="RuleBase" id="RU003355"/>
    </source>
</evidence>
<keyword evidence="2 5" id="KW-0645">Protease</keyword>
<evidence type="ECO:0000313" key="10">
    <source>
        <dbReference type="Proteomes" id="UP000178912"/>
    </source>
</evidence>
<comment type="similarity">
    <text evidence="1 5 6">Belongs to the peptidase S8 family.</text>
</comment>
<dbReference type="PANTHER" id="PTHR43806">
    <property type="entry name" value="PEPTIDASE S8"/>
    <property type="match status" value="1"/>
</dbReference>
<evidence type="ECO:0000256" key="4">
    <source>
        <dbReference type="ARBA" id="ARBA00022825"/>
    </source>
</evidence>
<protein>
    <submittedName>
        <fullName evidence="9">Related to Cuticle-degrading protease</fullName>
    </submittedName>
</protein>
<reference evidence="10" key="1">
    <citation type="submission" date="2016-03" db="EMBL/GenBank/DDBJ databases">
        <authorList>
            <person name="Guldener U."/>
        </authorList>
    </citation>
    <scope>NUCLEOTIDE SEQUENCE [LARGE SCALE GENOMIC DNA]</scope>
    <source>
        <strain evidence="10">04CH-RAC-A.6.1</strain>
    </source>
</reference>
<dbReference type="InterPro" id="IPR036852">
    <property type="entry name" value="Peptidase_S8/S53_dom_sf"/>
</dbReference>
<gene>
    <name evidence="9" type="ORF">RAG0_03510</name>
</gene>
<dbReference type="InterPro" id="IPR050131">
    <property type="entry name" value="Peptidase_S8_subtilisin-like"/>
</dbReference>
<evidence type="ECO:0000256" key="3">
    <source>
        <dbReference type="ARBA" id="ARBA00022801"/>
    </source>
</evidence>
<dbReference type="PROSITE" id="PS00136">
    <property type="entry name" value="SUBTILASE_ASP"/>
    <property type="match status" value="1"/>
</dbReference>
<dbReference type="Gene3D" id="3.30.70.80">
    <property type="entry name" value="Peptidase S8 propeptide/proteinase inhibitor I9"/>
    <property type="match status" value="1"/>
</dbReference>
<dbReference type="InterPro" id="IPR000209">
    <property type="entry name" value="Peptidase_S8/S53_dom"/>
</dbReference>
<dbReference type="Pfam" id="PF00082">
    <property type="entry name" value="Peptidase_S8"/>
    <property type="match status" value="1"/>
</dbReference>
<sequence length="397" mass="41031">MRFNTILSFLATAGLAASTPLSPILQAANIVNIANVIPNQWIVVMKDISDSSFQSFLASRDASIISSTKAIHNIGTFKAFSGTFSQTLVNLLLSKAEVAYIEPDVKVSINALSTQSTARPWGLGRISHRKKGSTDFVYESSAGVGTYSYVIDTGVLTTHVEFEGRATFGVNFAGDGLNTDGNGHGTHVAGTIGSRAYGVAKKTNIIDVKVLDSKGAGALSNVILGIEWAVKDMESNSRKGKALANLSIGTAYSQATNDAVKAAVGRGLFIAVAAGNNGGDAALYSPGSEATACTVGASDANDVKAAYSNYGTVVDIFAPGSQIMSTWIRSNTDSYTQSGTSMSTPHIVGLAACLISLEGAKAPGPLCERMKILSTKDVLTGGSGASVNYLAYNGNGA</sequence>
<dbReference type="FunFam" id="3.40.50.200:FF:000007">
    <property type="entry name" value="Subtilisin-like serine protease"/>
    <property type="match status" value="1"/>
</dbReference>
<dbReference type="InterPro" id="IPR023828">
    <property type="entry name" value="Peptidase_S8_Ser-AS"/>
</dbReference>
<dbReference type="PROSITE" id="PS51892">
    <property type="entry name" value="SUBTILASE"/>
    <property type="match status" value="1"/>
</dbReference>
<feature type="active site" description="Charge relay system" evidence="5">
    <location>
        <position position="184"/>
    </location>
</feature>
<dbReference type="Proteomes" id="UP000178912">
    <property type="component" value="Unassembled WGS sequence"/>
</dbReference>
<dbReference type="CDD" id="cd04077">
    <property type="entry name" value="Peptidases_S8_PCSK9_ProteinaseK_like"/>
    <property type="match status" value="1"/>
</dbReference>
<keyword evidence="3 5" id="KW-0378">Hydrolase</keyword>
<dbReference type="GO" id="GO:0006508">
    <property type="term" value="P:proteolysis"/>
    <property type="evidence" value="ECO:0007669"/>
    <property type="project" value="UniProtKB-KW"/>
</dbReference>
<dbReference type="InterPro" id="IPR037045">
    <property type="entry name" value="S8pro/Inhibitor_I9_sf"/>
</dbReference>
<keyword evidence="7" id="KW-0732">Signal</keyword>
<dbReference type="OrthoDB" id="206201at2759"/>
<evidence type="ECO:0000256" key="2">
    <source>
        <dbReference type="ARBA" id="ARBA00022670"/>
    </source>
</evidence>
<evidence type="ECO:0000256" key="5">
    <source>
        <dbReference type="PROSITE-ProRule" id="PRU01240"/>
    </source>
</evidence>
<keyword evidence="10" id="KW-1185">Reference proteome</keyword>
<dbReference type="InterPro" id="IPR022398">
    <property type="entry name" value="Peptidase_S8_His-AS"/>
</dbReference>
<organism evidence="9 10">
    <name type="scientific">Rhynchosporium agropyri</name>
    <dbReference type="NCBI Taxonomy" id="914238"/>
    <lineage>
        <taxon>Eukaryota</taxon>
        <taxon>Fungi</taxon>
        <taxon>Dikarya</taxon>
        <taxon>Ascomycota</taxon>
        <taxon>Pezizomycotina</taxon>
        <taxon>Leotiomycetes</taxon>
        <taxon>Helotiales</taxon>
        <taxon>Ploettnerulaceae</taxon>
        <taxon>Rhynchosporium</taxon>
    </lineage>
</organism>
<dbReference type="EMBL" id="FJUX01000014">
    <property type="protein sequence ID" value="CZS93031.1"/>
    <property type="molecule type" value="Genomic_DNA"/>
</dbReference>
<accession>A0A1E1K4X1</accession>
<name>A0A1E1K4X1_9HELO</name>
<feature type="active site" description="Charge relay system" evidence="5">
    <location>
        <position position="152"/>
    </location>
</feature>
<dbReference type="SUPFAM" id="SSF54897">
    <property type="entry name" value="Protease propeptides/inhibitors"/>
    <property type="match status" value="1"/>
</dbReference>
<dbReference type="PRINTS" id="PR00723">
    <property type="entry name" value="SUBTILISIN"/>
</dbReference>
<dbReference type="SUPFAM" id="SSF52743">
    <property type="entry name" value="Subtilisin-like"/>
    <property type="match status" value="1"/>
</dbReference>
<feature type="domain" description="Peptidase S8/S53" evidence="8">
    <location>
        <begin position="150"/>
        <end position="358"/>
    </location>
</feature>
<evidence type="ECO:0000313" key="9">
    <source>
        <dbReference type="EMBL" id="CZS93031.1"/>
    </source>
</evidence>
<dbReference type="Gene3D" id="3.40.50.200">
    <property type="entry name" value="Peptidase S8/S53 domain"/>
    <property type="match status" value="1"/>
</dbReference>
<keyword evidence="4 5" id="KW-0720">Serine protease</keyword>
<dbReference type="InterPro" id="IPR034193">
    <property type="entry name" value="PCSK9_ProteinaseK-like"/>
</dbReference>
<proteinExistence type="inferred from homology"/>
<dbReference type="GO" id="GO:0004252">
    <property type="term" value="F:serine-type endopeptidase activity"/>
    <property type="evidence" value="ECO:0007669"/>
    <property type="project" value="UniProtKB-UniRule"/>
</dbReference>
<dbReference type="PROSITE" id="PS00138">
    <property type="entry name" value="SUBTILASE_SER"/>
    <property type="match status" value="1"/>
</dbReference>
<dbReference type="InterPro" id="IPR023827">
    <property type="entry name" value="Peptidase_S8_Asp-AS"/>
</dbReference>
<evidence type="ECO:0000259" key="8">
    <source>
        <dbReference type="Pfam" id="PF00082"/>
    </source>
</evidence>
<feature type="active site" description="Charge relay system" evidence="5">
    <location>
        <position position="341"/>
    </location>
</feature>
<dbReference type="PROSITE" id="PS00137">
    <property type="entry name" value="SUBTILASE_HIS"/>
    <property type="match status" value="1"/>
</dbReference>
<evidence type="ECO:0000256" key="7">
    <source>
        <dbReference type="SAM" id="SignalP"/>
    </source>
</evidence>
<evidence type="ECO:0000256" key="1">
    <source>
        <dbReference type="ARBA" id="ARBA00011073"/>
    </source>
</evidence>
<feature type="chain" id="PRO_5009445566" evidence="7">
    <location>
        <begin position="17"/>
        <end position="397"/>
    </location>
</feature>
<dbReference type="AlphaFoldDB" id="A0A1E1K4X1"/>